<accession>A0A8B8H1Q2</accession>
<gene>
    <name evidence="3" type="primary">LOC107964864</name>
</gene>
<proteinExistence type="predicted"/>
<dbReference type="KEGG" id="ame:107964864"/>
<evidence type="ECO:0000313" key="1">
    <source>
        <dbReference type="EnsemblMetazoa" id="XP_026297905"/>
    </source>
</evidence>
<dbReference type="RefSeq" id="XP_026297905.1">
    <property type="nucleotide sequence ID" value="XM_026442120.1"/>
</dbReference>
<name>A0A7M7MLT6_APIME</name>
<dbReference type="GeneID" id="107964864"/>
<dbReference type="OrthoDB" id="10300311at2759"/>
<organism evidence="1">
    <name type="scientific">Apis mellifera</name>
    <name type="common">Honeybee</name>
    <dbReference type="NCBI Taxonomy" id="7460"/>
    <lineage>
        <taxon>Eukaryota</taxon>
        <taxon>Metazoa</taxon>
        <taxon>Ecdysozoa</taxon>
        <taxon>Arthropoda</taxon>
        <taxon>Hexapoda</taxon>
        <taxon>Insecta</taxon>
        <taxon>Pterygota</taxon>
        <taxon>Neoptera</taxon>
        <taxon>Endopterygota</taxon>
        <taxon>Hymenoptera</taxon>
        <taxon>Apocrita</taxon>
        <taxon>Aculeata</taxon>
        <taxon>Apoidea</taxon>
        <taxon>Anthophila</taxon>
        <taxon>Apidae</taxon>
        <taxon>Apis</taxon>
    </lineage>
</organism>
<dbReference type="Proteomes" id="UP000005203">
    <property type="component" value="Linkage group LG8"/>
</dbReference>
<dbReference type="AlphaFoldDB" id="A0A7M7MLT6"/>
<reference evidence="3" key="2">
    <citation type="submission" date="2025-04" db="UniProtKB">
        <authorList>
            <consortium name="RefSeq"/>
        </authorList>
    </citation>
    <scope>IDENTIFICATION</scope>
    <source>
        <strain evidence="3">DH4</strain>
        <tissue evidence="3">Whole body</tissue>
    </source>
</reference>
<keyword evidence="2" id="KW-1185">Reference proteome</keyword>
<sequence length="102" mass="12183">MVNWHEFRGQVRRGRRCEAYRKRWVSTDRNIHALVKLNTSAARVRIEPPRSHLNRLEARIFAWLFTGINLRPTYRPRVVLTIGLRDTVVIFDSNNTDRDKRV</sequence>
<evidence type="ECO:0000313" key="3">
    <source>
        <dbReference type="RefSeq" id="XP_026297905.1"/>
    </source>
</evidence>
<accession>A0A7M7MLT6</accession>
<protein>
    <submittedName>
        <fullName evidence="3">Uncharacterized protein LOC107964864</fullName>
    </submittedName>
</protein>
<evidence type="ECO:0000313" key="2">
    <source>
        <dbReference type="Proteomes" id="UP000005203"/>
    </source>
</evidence>
<reference evidence="1" key="1">
    <citation type="submission" date="2021-01" db="UniProtKB">
        <authorList>
            <consortium name="EnsemblMetazoa"/>
        </authorList>
    </citation>
    <scope>IDENTIFICATION</scope>
    <source>
        <strain evidence="1">DH4</strain>
    </source>
</reference>
<dbReference type="EnsemblMetazoa" id="XM_026442120">
    <property type="protein sequence ID" value="XP_026297905"/>
    <property type="gene ID" value="LOC107964864"/>
</dbReference>